<reference evidence="2" key="1">
    <citation type="journal article" date="2023" name="Nat. Plants">
        <title>Single-cell RNA sequencing provides a high-resolution roadmap for understanding the multicellular compartmentation of specialized metabolism.</title>
        <authorList>
            <person name="Sun S."/>
            <person name="Shen X."/>
            <person name="Li Y."/>
            <person name="Li Y."/>
            <person name="Wang S."/>
            <person name="Li R."/>
            <person name="Zhang H."/>
            <person name="Shen G."/>
            <person name="Guo B."/>
            <person name="Wei J."/>
            <person name="Xu J."/>
            <person name="St-Pierre B."/>
            <person name="Chen S."/>
            <person name="Sun C."/>
        </authorList>
    </citation>
    <scope>NUCLEOTIDE SEQUENCE [LARGE SCALE GENOMIC DNA]</scope>
</reference>
<proteinExistence type="predicted"/>
<sequence>MKGLLRSFPFLFLFFILVLQANSDVPNIDYDWTVSFSYRAPFGLEKLVIVINDQFPGPLVNATTNDVVSINVHNNLDEPLLMTWNGVQLRRNSWQDGVKGTNCPIMPGKNWTYIFQVKDQIGSFFYFPSILFHKAAGGYGPIRLNNQVNVPIPFPQPDYEYDVLIGDWYDANHKELRIALETGDRLPYPDGILINGLPPERAVFDFKSGGTYRLRISNVGLKTTLNLRIQNHKMMLVETEGSYTLKKYYDNLDVHVGQSYSVLVRALDNAKSSCFYMVAASRFIPNQQFGLGIVRYNKYEGEPLLPIFPGPKNYDFKYSLEQAQSMRMDLTVGAARPNPQGSFHYGSIPISKTIVLENGLAVIQGKFKYTINGRSFFHPETPLKLADYFHLPGVFEPVGTFPDQPPSPDSRSRFSVSVIDVNYHDFLHVVFQNPLSSIQSWHVDGHSFFVVGYGIGIWEKSKMDSYNMVDAVYRSTVQVYPKSWTAIMIKLDNLGIWNLRSQDAERLYLGQELYLRVKLDGIDPSKISPRDEEPIPPNVIKCGKAM</sequence>
<evidence type="ECO:0000313" key="2">
    <source>
        <dbReference type="Proteomes" id="UP001060085"/>
    </source>
</evidence>
<comment type="caution">
    <text evidence="1">The sequence shown here is derived from an EMBL/GenBank/DDBJ whole genome shotgun (WGS) entry which is preliminary data.</text>
</comment>
<dbReference type="EMBL" id="CM044706">
    <property type="protein sequence ID" value="KAI5655970.1"/>
    <property type="molecule type" value="Genomic_DNA"/>
</dbReference>
<name>A0ACC0A6U4_CATRO</name>
<protein>
    <submittedName>
        <fullName evidence="1">Uncharacterized protein</fullName>
    </submittedName>
</protein>
<keyword evidence="2" id="KW-1185">Reference proteome</keyword>
<dbReference type="Proteomes" id="UP001060085">
    <property type="component" value="Linkage Group LG06"/>
</dbReference>
<gene>
    <name evidence="1" type="ORF">M9H77_24763</name>
</gene>
<organism evidence="1 2">
    <name type="scientific">Catharanthus roseus</name>
    <name type="common">Madagascar periwinkle</name>
    <name type="synonym">Vinca rosea</name>
    <dbReference type="NCBI Taxonomy" id="4058"/>
    <lineage>
        <taxon>Eukaryota</taxon>
        <taxon>Viridiplantae</taxon>
        <taxon>Streptophyta</taxon>
        <taxon>Embryophyta</taxon>
        <taxon>Tracheophyta</taxon>
        <taxon>Spermatophyta</taxon>
        <taxon>Magnoliopsida</taxon>
        <taxon>eudicotyledons</taxon>
        <taxon>Gunneridae</taxon>
        <taxon>Pentapetalae</taxon>
        <taxon>asterids</taxon>
        <taxon>lamiids</taxon>
        <taxon>Gentianales</taxon>
        <taxon>Apocynaceae</taxon>
        <taxon>Rauvolfioideae</taxon>
        <taxon>Vinceae</taxon>
        <taxon>Catharanthinae</taxon>
        <taxon>Catharanthus</taxon>
    </lineage>
</organism>
<accession>A0ACC0A6U4</accession>
<evidence type="ECO:0000313" key="1">
    <source>
        <dbReference type="EMBL" id="KAI5655970.1"/>
    </source>
</evidence>